<comment type="caution">
    <text evidence="1">The sequence shown here is derived from an EMBL/GenBank/DDBJ whole genome shotgun (WGS) entry which is preliminary data.</text>
</comment>
<proteinExistence type="predicted"/>
<name>A0A2V4AC02_9PSEU</name>
<gene>
    <name evidence="1" type="ORF">BAY60_35870</name>
</gene>
<dbReference type="InterPro" id="IPR008792">
    <property type="entry name" value="PQQD"/>
</dbReference>
<evidence type="ECO:0000313" key="2">
    <source>
        <dbReference type="Proteomes" id="UP000249915"/>
    </source>
</evidence>
<keyword evidence="2" id="KW-1185">Reference proteome</keyword>
<accession>A0A2V4AC02</accession>
<dbReference type="AlphaFoldDB" id="A0A2V4AC02"/>
<organism evidence="1 2">
    <name type="scientific">Prauserella muralis</name>
    <dbReference type="NCBI Taxonomy" id="588067"/>
    <lineage>
        <taxon>Bacteria</taxon>
        <taxon>Bacillati</taxon>
        <taxon>Actinomycetota</taxon>
        <taxon>Actinomycetes</taxon>
        <taxon>Pseudonocardiales</taxon>
        <taxon>Pseudonocardiaceae</taxon>
        <taxon>Prauserella</taxon>
    </lineage>
</organism>
<reference evidence="1 2" key="1">
    <citation type="submission" date="2016-07" db="EMBL/GenBank/DDBJ databases">
        <title>Draft genome sequence of Prauserella muralis DSM 45305, isolated from a mould-covered wall in an indoor environment.</title>
        <authorList>
            <person name="Ruckert C."/>
            <person name="Albersmeier A."/>
            <person name="Jiang C.-L."/>
            <person name="Jiang Y."/>
            <person name="Kalinowski J."/>
            <person name="Schneider O."/>
            <person name="Winkler A."/>
            <person name="Zotchev S.B."/>
        </authorList>
    </citation>
    <scope>NUCLEOTIDE SEQUENCE [LARGE SCALE GENOMIC DNA]</scope>
    <source>
        <strain evidence="1 2">DSM 45305</strain>
        <plasmid evidence="2">ppmurdsm45305</plasmid>
    </source>
</reference>
<dbReference type="Pfam" id="PF05402">
    <property type="entry name" value="PqqD"/>
    <property type="match status" value="1"/>
</dbReference>
<dbReference type="EMBL" id="MASW01000024">
    <property type="protein sequence ID" value="PXY16636.1"/>
    <property type="molecule type" value="Genomic_DNA"/>
</dbReference>
<geneLocation type="plasmid" evidence="2">
    <name>ppmurdsm45305</name>
</geneLocation>
<dbReference type="Proteomes" id="UP000249915">
    <property type="component" value="Plasmid pPmurDSM45305"/>
</dbReference>
<protein>
    <recommendedName>
        <fullName evidence="3">Coenzyme PQQ synthesis protein D (PqqD)</fullName>
    </recommendedName>
</protein>
<evidence type="ECO:0000313" key="1">
    <source>
        <dbReference type="EMBL" id="PXY16636.1"/>
    </source>
</evidence>
<keyword evidence="1" id="KW-0614">Plasmid</keyword>
<evidence type="ECO:0008006" key="3">
    <source>
        <dbReference type="Google" id="ProtNLM"/>
    </source>
</evidence>
<sequence length="66" mass="7570">MLIDERRGHTVHLNATAALMLRALLTGGHDNAVTVVRGRFGVTEDTARHDLDRLLRELTRRRLVRR</sequence>